<dbReference type="PANTHER" id="PTHR24282">
    <property type="entry name" value="CYTOCHROME P450 FAMILY MEMBER"/>
    <property type="match status" value="1"/>
</dbReference>
<protein>
    <recommendedName>
        <fullName evidence="14">Cytochrome P450</fullName>
    </recommendedName>
</protein>
<evidence type="ECO:0000256" key="6">
    <source>
        <dbReference type="ARBA" id="ARBA00022989"/>
    </source>
</evidence>
<evidence type="ECO:0000256" key="2">
    <source>
        <dbReference type="ARBA" id="ARBA00010617"/>
    </source>
</evidence>
<keyword evidence="8" id="KW-0408">Iron</keyword>
<proteinExistence type="inferred from homology"/>
<evidence type="ECO:0000256" key="8">
    <source>
        <dbReference type="ARBA" id="ARBA00023004"/>
    </source>
</evidence>
<dbReference type="GO" id="GO:0016020">
    <property type="term" value="C:membrane"/>
    <property type="evidence" value="ECO:0007669"/>
    <property type="project" value="UniProtKB-SubCell"/>
</dbReference>
<gene>
    <name evidence="12" type="ORF">DCAF_LOCUS116</name>
</gene>
<organism evidence="12 13">
    <name type="scientific">Dovyalis caffra</name>
    <dbReference type="NCBI Taxonomy" id="77055"/>
    <lineage>
        <taxon>Eukaryota</taxon>
        <taxon>Viridiplantae</taxon>
        <taxon>Streptophyta</taxon>
        <taxon>Embryophyta</taxon>
        <taxon>Tracheophyta</taxon>
        <taxon>Spermatophyta</taxon>
        <taxon>Magnoliopsida</taxon>
        <taxon>eudicotyledons</taxon>
        <taxon>Gunneridae</taxon>
        <taxon>Pentapetalae</taxon>
        <taxon>rosids</taxon>
        <taxon>fabids</taxon>
        <taxon>Malpighiales</taxon>
        <taxon>Salicaceae</taxon>
        <taxon>Flacourtieae</taxon>
        <taxon>Dovyalis</taxon>
    </lineage>
</organism>
<reference evidence="12 13" key="1">
    <citation type="submission" date="2024-01" db="EMBL/GenBank/DDBJ databases">
        <authorList>
            <person name="Waweru B."/>
        </authorList>
    </citation>
    <scope>NUCLEOTIDE SEQUENCE [LARGE SCALE GENOMIC DNA]</scope>
</reference>
<evidence type="ECO:0000256" key="10">
    <source>
        <dbReference type="ARBA" id="ARBA00023136"/>
    </source>
</evidence>
<evidence type="ECO:0000256" key="1">
    <source>
        <dbReference type="ARBA" id="ARBA00004167"/>
    </source>
</evidence>
<feature type="compositionally biased region" description="Basic and acidic residues" evidence="11">
    <location>
        <begin position="167"/>
        <end position="190"/>
    </location>
</feature>
<dbReference type="SUPFAM" id="SSF48264">
    <property type="entry name" value="Cytochrome P450"/>
    <property type="match status" value="1"/>
</dbReference>
<keyword evidence="3" id="KW-0349">Heme</keyword>
<dbReference type="InterPro" id="IPR036396">
    <property type="entry name" value="Cyt_P450_sf"/>
</dbReference>
<dbReference type="Pfam" id="PF00067">
    <property type="entry name" value="p450"/>
    <property type="match status" value="2"/>
</dbReference>
<comment type="subcellular location">
    <subcellularLocation>
        <location evidence="1">Membrane</location>
        <topology evidence="1">Single-pass membrane protein</topology>
    </subcellularLocation>
</comment>
<dbReference type="InterPro" id="IPR001128">
    <property type="entry name" value="Cyt_P450"/>
</dbReference>
<evidence type="ECO:0000313" key="13">
    <source>
        <dbReference type="Proteomes" id="UP001314170"/>
    </source>
</evidence>
<evidence type="ECO:0000256" key="3">
    <source>
        <dbReference type="ARBA" id="ARBA00022617"/>
    </source>
</evidence>
<sequence length="485" mass="55048">MKTVTGKIIDSSPVTIAKAASILSKFVSSETGASQAVNAYLRRATAAFDELARLHSKPKSVLRKHKKDLVSTQIMELSQSELVNNNEQRLKKELKEEGNVGEEETERKNKKRKKKKGGVAEETERSNEIKKEKIELEENGGEVVDKTEIKEQKGEEDEKKKKKKRKSAEADVEVKEEGKEGKDGSEDEGRRKKKRRKQVDEVSAPTWVPDIVASTTDILRKWEEMRGGREEFELDVHKELHDLSAEIISRTAFGSSYEEDKEFLPTKNNRERWRLAAETREAIKKLIETNSGARENSTNLLSLLMSSYKNQDGKEDTLGAEEVIDECKTFYFAGKETTANVLTWALLLLALHQEWQNKAREEICHVYGGNEALDAENLIFDFSVSFLTVSIPLAAVHHDTDLWGDDPNEFNPMRFNESRKHLATFLPFGLGPSQNLTIFEAKIVLAMIMKDYSFVVSPTYVHAPMFFISLQPQYGAQILFSKISN</sequence>
<dbReference type="EMBL" id="CAWUPB010000026">
    <property type="protein sequence ID" value="CAK7322506.1"/>
    <property type="molecule type" value="Genomic_DNA"/>
</dbReference>
<dbReference type="PANTHER" id="PTHR24282:SF211">
    <property type="entry name" value="CYTOCHROME P450-RELATED"/>
    <property type="match status" value="1"/>
</dbReference>
<dbReference type="GO" id="GO:0004497">
    <property type="term" value="F:monooxygenase activity"/>
    <property type="evidence" value="ECO:0007669"/>
    <property type="project" value="UniProtKB-KW"/>
</dbReference>
<keyword evidence="13" id="KW-1185">Reference proteome</keyword>
<keyword evidence="10" id="KW-0472">Membrane</keyword>
<dbReference type="InterPro" id="IPR050665">
    <property type="entry name" value="Cytochrome_P450_Monooxygen"/>
</dbReference>
<name>A0AAV1QR60_9ROSI</name>
<keyword evidence="6" id="KW-1133">Transmembrane helix</keyword>
<keyword evidence="5" id="KW-0479">Metal-binding</keyword>
<keyword evidence="7" id="KW-0560">Oxidoreductase</keyword>
<feature type="compositionally biased region" description="Basic and acidic residues" evidence="11">
    <location>
        <begin position="118"/>
        <end position="136"/>
    </location>
</feature>
<evidence type="ECO:0000313" key="12">
    <source>
        <dbReference type="EMBL" id="CAK7322506.1"/>
    </source>
</evidence>
<dbReference type="Gene3D" id="1.10.630.10">
    <property type="entry name" value="Cytochrome P450"/>
    <property type="match status" value="2"/>
</dbReference>
<feature type="region of interest" description="Disordered" evidence="11">
    <location>
        <begin position="92"/>
        <end position="203"/>
    </location>
</feature>
<dbReference type="GO" id="GO:0016705">
    <property type="term" value="F:oxidoreductase activity, acting on paired donors, with incorporation or reduction of molecular oxygen"/>
    <property type="evidence" value="ECO:0007669"/>
    <property type="project" value="InterPro"/>
</dbReference>
<comment type="caution">
    <text evidence="12">The sequence shown here is derived from an EMBL/GenBank/DDBJ whole genome shotgun (WGS) entry which is preliminary data.</text>
</comment>
<evidence type="ECO:0000256" key="9">
    <source>
        <dbReference type="ARBA" id="ARBA00023033"/>
    </source>
</evidence>
<feature type="compositionally biased region" description="Basic and acidic residues" evidence="11">
    <location>
        <begin position="143"/>
        <end position="159"/>
    </location>
</feature>
<keyword evidence="9" id="KW-0503">Monooxygenase</keyword>
<evidence type="ECO:0000256" key="7">
    <source>
        <dbReference type="ARBA" id="ARBA00023002"/>
    </source>
</evidence>
<evidence type="ECO:0000256" key="5">
    <source>
        <dbReference type="ARBA" id="ARBA00022723"/>
    </source>
</evidence>
<evidence type="ECO:0000256" key="11">
    <source>
        <dbReference type="SAM" id="MobiDB-lite"/>
    </source>
</evidence>
<dbReference type="Proteomes" id="UP001314170">
    <property type="component" value="Unassembled WGS sequence"/>
</dbReference>
<feature type="compositionally biased region" description="Basic residues" evidence="11">
    <location>
        <begin position="108"/>
        <end position="117"/>
    </location>
</feature>
<evidence type="ECO:0008006" key="14">
    <source>
        <dbReference type="Google" id="ProtNLM"/>
    </source>
</evidence>
<comment type="similarity">
    <text evidence="2">Belongs to the cytochrome P450 family.</text>
</comment>
<dbReference type="AlphaFoldDB" id="A0AAV1QR60"/>
<dbReference type="GO" id="GO:0020037">
    <property type="term" value="F:heme binding"/>
    <property type="evidence" value="ECO:0007669"/>
    <property type="project" value="InterPro"/>
</dbReference>
<dbReference type="GO" id="GO:0005506">
    <property type="term" value="F:iron ion binding"/>
    <property type="evidence" value="ECO:0007669"/>
    <property type="project" value="InterPro"/>
</dbReference>
<keyword evidence="4" id="KW-0812">Transmembrane</keyword>
<evidence type="ECO:0000256" key="4">
    <source>
        <dbReference type="ARBA" id="ARBA00022692"/>
    </source>
</evidence>
<accession>A0AAV1QR60</accession>